<sequence>MKLCITQKPGSQIRLSARRQCNKQQLGRFYCFTAHAPPAGSGGGPGGRPVPPVSGENARAEMSGRWIDLQRPPVRGTVHGFPRGDPCT</sequence>
<evidence type="ECO:0000313" key="2">
    <source>
        <dbReference type="EMBL" id="GBP31858.1"/>
    </source>
</evidence>
<organism evidence="2 3">
    <name type="scientific">Eumeta variegata</name>
    <name type="common">Bagworm moth</name>
    <name type="synonym">Eumeta japonica</name>
    <dbReference type="NCBI Taxonomy" id="151549"/>
    <lineage>
        <taxon>Eukaryota</taxon>
        <taxon>Metazoa</taxon>
        <taxon>Ecdysozoa</taxon>
        <taxon>Arthropoda</taxon>
        <taxon>Hexapoda</taxon>
        <taxon>Insecta</taxon>
        <taxon>Pterygota</taxon>
        <taxon>Neoptera</taxon>
        <taxon>Endopterygota</taxon>
        <taxon>Lepidoptera</taxon>
        <taxon>Glossata</taxon>
        <taxon>Ditrysia</taxon>
        <taxon>Tineoidea</taxon>
        <taxon>Psychidae</taxon>
        <taxon>Oiketicinae</taxon>
        <taxon>Eumeta</taxon>
    </lineage>
</organism>
<proteinExistence type="predicted"/>
<dbReference type="AlphaFoldDB" id="A0A4C1UZF3"/>
<dbReference type="EMBL" id="BGZK01000252">
    <property type="protein sequence ID" value="GBP31858.1"/>
    <property type="molecule type" value="Genomic_DNA"/>
</dbReference>
<accession>A0A4C1UZF3</accession>
<keyword evidence="3" id="KW-1185">Reference proteome</keyword>
<gene>
    <name evidence="2" type="ORF">EVAR_16632_1</name>
</gene>
<dbReference type="Proteomes" id="UP000299102">
    <property type="component" value="Unassembled WGS sequence"/>
</dbReference>
<comment type="caution">
    <text evidence="2">The sequence shown here is derived from an EMBL/GenBank/DDBJ whole genome shotgun (WGS) entry which is preliminary data.</text>
</comment>
<name>A0A4C1UZF3_EUMVA</name>
<protein>
    <submittedName>
        <fullName evidence="2">Uncharacterized protein</fullName>
    </submittedName>
</protein>
<reference evidence="2 3" key="1">
    <citation type="journal article" date="2019" name="Commun. Biol.">
        <title>The bagworm genome reveals a unique fibroin gene that provides high tensile strength.</title>
        <authorList>
            <person name="Kono N."/>
            <person name="Nakamura H."/>
            <person name="Ohtoshi R."/>
            <person name="Tomita M."/>
            <person name="Numata K."/>
            <person name="Arakawa K."/>
        </authorList>
    </citation>
    <scope>NUCLEOTIDE SEQUENCE [LARGE SCALE GENOMIC DNA]</scope>
</reference>
<feature type="region of interest" description="Disordered" evidence="1">
    <location>
        <begin position="37"/>
        <end position="88"/>
    </location>
</feature>
<evidence type="ECO:0000313" key="3">
    <source>
        <dbReference type="Proteomes" id="UP000299102"/>
    </source>
</evidence>
<evidence type="ECO:0000256" key="1">
    <source>
        <dbReference type="SAM" id="MobiDB-lite"/>
    </source>
</evidence>